<feature type="chain" id="PRO_5046439218" evidence="1">
    <location>
        <begin position="32"/>
        <end position="388"/>
    </location>
</feature>
<protein>
    <submittedName>
        <fullName evidence="2">WD40/YVTN/BNR-like repeat-containing protein</fullName>
    </submittedName>
</protein>
<reference evidence="3" key="1">
    <citation type="journal article" date="2019" name="Int. J. Syst. Evol. Microbiol.">
        <title>The Global Catalogue of Microorganisms (GCM) 10K type strain sequencing project: providing services to taxonomists for standard genome sequencing and annotation.</title>
        <authorList>
            <consortium name="The Broad Institute Genomics Platform"/>
            <consortium name="The Broad Institute Genome Sequencing Center for Infectious Disease"/>
            <person name="Wu L."/>
            <person name="Ma J."/>
        </authorList>
    </citation>
    <scope>NUCLEOTIDE SEQUENCE [LARGE SCALE GENOMIC DNA]</scope>
    <source>
        <strain evidence="3">CGMCC 1.3240</strain>
    </source>
</reference>
<evidence type="ECO:0000313" key="2">
    <source>
        <dbReference type="EMBL" id="MFC5647865.1"/>
    </source>
</evidence>
<dbReference type="Gene3D" id="2.130.10.10">
    <property type="entry name" value="YVTN repeat-like/Quinoprotein amine dehydrogenase"/>
    <property type="match status" value="2"/>
</dbReference>
<dbReference type="PANTHER" id="PTHR47199:SF2">
    <property type="entry name" value="PHOTOSYSTEM II STABILITY_ASSEMBLY FACTOR HCF136, CHLOROPLASTIC"/>
    <property type="match status" value="1"/>
</dbReference>
<evidence type="ECO:0000256" key="1">
    <source>
        <dbReference type="SAM" id="SignalP"/>
    </source>
</evidence>
<dbReference type="PANTHER" id="PTHR47199">
    <property type="entry name" value="PHOTOSYSTEM II STABILITY/ASSEMBLY FACTOR HCF136, CHLOROPLASTIC"/>
    <property type="match status" value="1"/>
</dbReference>
<dbReference type="EMBL" id="JBHSOW010000007">
    <property type="protein sequence ID" value="MFC5647865.1"/>
    <property type="molecule type" value="Genomic_DNA"/>
</dbReference>
<dbReference type="SUPFAM" id="SSF110296">
    <property type="entry name" value="Oligoxyloglucan reducing end-specific cellobiohydrolase"/>
    <property type="match status" value="2"/>
</dbReference>
<dbReference type="Proteomes" id="UP001596047">
    <property type="component" value="Unassembled WGS sequence"/>
</dbReference>
<sequence>MMKRKGFAMLGVMTLSAALFTGIGSASSAEAAAGAEPAAGCRTDSHGLTLKTLPDTGDAHFQAIQFLSPSIGRAAGNGFMIGTSDGGCHWQSIQSSGKYSFNQIQFLTNSVGYALAQTDAAKPNLLLRTANGGSAFKTISTGGNAFNRIQFFSQQVGFGFTQAFTYKTTNAGQTWTKLSTPPNTRYAHFITPDKGWILVFHSGGGYDVKRTVDGGRTWSNKLYVHSEQTSGGMIYGTDSSDIWVVLLGGSGMSQTSYSLYHTADAGEHWKQLISNPTAGGGPAPGPKVDGLTGPFGAPQDMQAIGKKAAYLAASSGAVDQIGIGRSLDDGRTWKNVTGVPGYGGKLSFPAALSGYIATTSSLSGGIYSTVDGGIHWSKKFSIPEPVEK</sequence>
<accession>A0ABW0VPQ0</accession>
<dbReference type="RefSeq" id="WP_379186322.1">
    <property type="nucleotide sequence ID" value="NZ_JBHSOW010000007.1"/>
</dbReference>
<dbReference type="InterPro" id="IPR015943">
    <property type="entry name" value="WD40/YVTN_repeat-like_dom_sf"/>
</dbReference>
<proteinExistence type="predicted"/>
<name>A0ABW0VPQ0_9BACL</name>
<evidence type="ECO:0000313" key="3">
    <source>
        <dbReference type="Proteomes" id="UP001596047"/>
    </source>
</evidence>
<keyword evidence="3" id="KW-1185">Reference proteome</keyword>
<organism evidence="2 3">
    <name type="scientific">Paenibacillus solisilvae</name>
    <dbReference type="NCBI Taxonomy" id="2486751"/>
    <lineage>
        <taxon>Bacteria</taxon>
        <taxon>Bacillati</taxon>
        <taxon>Bacillota</taxon>
        <taxon>Bacilli</taxon>
        <taxon>Bacillales</taxon>
        <taxon>Paenibacillaceae</taxon>
        <taxon>Paenibacillus</taxon>
    </lineage>
</organism>
<gene>
    <name evidence="2" type="ORF">ACFPYJ_01785</name>
</gene>
<feature type="signal peptide" evidence="1">
    <location>
        <begin position="1"/>
        <end position="31"/>
    </location>
</feature>
<keyword evidence="1" id="KW-0732">Signal</keyword>
<comment type="caution">
    <text evidence="2">The sequence shown here is derived from an EMBL/GenBank/DDBJ whole genome shotgun (WGS) entry which is preliminary data.</text>
</comment>